<dbReference type="Pfam" id="PF00271">
    <property type="entry name" value="Helicase_C"/>
    <property type="match status" value="1"/>
</dbReference>
<dbReference type="PROSITE" id="PS51194">
    <property type="entry name" value="HELICASE_CTER"/>
    <property type="match status" value="1"/>
</dbReference>
<dbReference type="InterPro" id="IPR027417">
    <property type="entry name" value="P-loop_NTPase"/>
</dbReference>
<keyword evidence="10" id="KW-1185">Reference proteome</keyword>
<dbReference type="PANTHER" id="PTHR47958">
    <property type="entry name" value="ATP-DEPENDENT RNA HELICASE DBP3"/>
    <property type="match status" value="1"/>
</dbReference>
<reference evidence="9" key="1">
    <citation type="submission" date="2022-03" db="EMBL/GenBank/DDBJ databases">
        <title>A functionally conserved STORR gene fusion in Papaver species that diverged 16.8 million years ago.</title>
        <authorList>
            <person name="Catania T."/>
        </authorList>
    </citation>
    <scope>NUCLEOTIDE SEQUENCE</scope>
    <source>
        <strain evidence="9">S-191538</strain>
    </source>
</reference>
<dbReference type="Gene3D" id="3.40.50.300">
    <property type="entry name" value="P-loop containing nucleotide triphosphate hydrolases"/>
    <property type="match status" value="2"/>
</dbReference>
<feature type="domain" description="Helicase C-terminal" evidence="8">
    <location>
        <begin position="151"/>
        <end position="299"/>
    </location>
</feature>
<keyword evidence="2" id="KW-0547">Nucleotide-binding</keyword>
<evidence type="ECO:0000256" key="1">
    <source>
        <dbReference type="ARBA" id="ARBA00012552"/>
    </source>
</evidence>
<evidence type="ECO:0000256" key="6">
    <source>
        <dbReference type="ARBA" id="ARBA00022884"/>
    </source>
</evidence>
<evidence type="ECO:0000259" key="7">
    <source>
        <dbReference type="PROSITE" id="PS51192"/>
    </source>
</evidence>
<dbReference type="Pfam" id="PF00270">
    <property type="entry name" value="DEAD"/>
    <property type="match status" value="1"/>
</dbReference>
<dbReference type="InterPro" id="IPR014001">
    <property type="entry name" value="Helicase_ATP-bd"/>
</dbReference>
<organism evidence="9 10">
    <name type="scientific">Papaver nudicaule</name>
    <name type="common">Iceland poppy</name>
    <dbReference type="NCBI Taxonomy" id="74823"/>
    <lineage>
        <taxon>Eukaryota</taxon>
        <taxon>Viridiplantae</taxon>
        <taxon>Streptophyta</taxon>
        <taxon>Embryophyta</taxon>
        <taxon>Tracheophyta</taxon>
        <taxon>Spermatophyta</taxon>
        <taxon>Magnoliopsida</taxon>
        <taxon>Ranunculales</taxon>
        <taxon>Papaveraceae</taxon>
        <taxon>Papaveroideae</taxon>
        <taxon>Papaver</taxon>
    </lineage>
</organism>
<dbReference type="GO" id="GO:0003724">
    <property type="term" value="F:RNA helicase activity"/>
    <property type="evidence" value="ECO:0007669"/>
    <property type="project" value="UniProtKB-EC"/>
</dbReference>
<dbReference type="SUPFAM" id="SSF52540">
    <property type="entry name" value="P-loop containing nucleoside triphosphate hydrolases"/>
    <property type="match status" value="1"/>
</dbReference>
<keyword evidence="4" id="KW-0347">Helicase</keyword>
<comment type="caution">
    <text evidence="9">The sequence shown here is derived from an EMBL/GenBank/DDBJ whole genome shotgun (WGS) entry which is preliminary data.</text>
</comment>
<keyword evidence="3" id="KW-0378">Hydrolase</keyword>
<gene>
    <name evidence="9" type="ORF">MKW94_004784</name>
</gene>
<proteinExistence type="predicted"/>
<dbReference type="AlphaFoldDB" id="A0AA41S5Y0"/>
<name>A0AA41S5Y0_PAPNU</name>
<dbReference type="GO" id="GO:0003723">
    <property type="term" value="F:RNA binding"/>
    <property type="evidence" value="ECO:0007669"/>
    <property type="project" value="UniProtKB-KW"/>
</dbReference>
<protein>
    <recommendedName>
        <fullName evidence="1">RNA helicase</fullName>
        <ecNumber evidence="1">3.6.4.13</ecNumber>
    </recommendedName>
</protein>
<keyword evidence="6" id="KW-0694">RNA-binding</keyword>
<evidence type="ECO:0000313" key="10">
    <source>
        <dbReference type="Proteomes" id="UP001177140"/>
    </source>
</evidence>
<evidence type="ECO:0000256" key="5">
    <source>
        <dbReference type="ARBA" id="ARBA00022840"/>
    </source>
</evidence>
<feature type="non-terminal residue" evidence="9">
    <location>
        <position position="1"/>
    </location>
</feature>
<feature type="domain" description="Helicase ATP-binding" evidence="7">
    <location>
        <begin position="1"/>
        <end position="132"/>
    </location>
</feature>
<dbReference type="Proteomes" id="UP001177140">
    <property type="component" value="Unassembled WGS sequence"/>
</dbReference>
<accession>A0AA41S5Y0</accession>
<evidence type="ECO:0000256" key="4">
    <source>
        <dbReference type="ARBA" id="ARBA00022806"/>
    </source>
</evidence>
<dbReference type="InterPro" id="IPR011545">
    <property type="entry name" value="DEAD/DEAH_box_helicase_dom"/>
</dbReference>
<evidence type="ECO:0000256" key="2">
    <source>
        <dbReference type="ARBA" id="ARBA00022741"/>
    </source>
</evidence>
<evidence type="ECO:0000256" key="3">
    <source>
        <dbReference type="ARBA" id="ARBA00022801"/>
    </source>
</evidence>
<dbReference type="EMBL" id="JAJJMA010063173">
    <property type="protein sequence ID" value="MCL7026983.1"/>
    <property type="molecule type" value="Genomic_DNA"/>
</dbReference>
<dbReference type="GO" id="GO:0005524">
    <property type="term" value="F:ATP binding"/>
    <property type="evidence" value="ECO:0007669"/>
    <property type="project" value="UniProtKB-KW"/>
</dbReference>
<keyword evidence="5" id="KW-0067">ATP-binding</keyword>
<dbReference type="CDD" id="cd18787">
    <property type="entry name" value="SF2_C_DEAD"/>
    <property type="match status" value="1"/>
</dbReference>
<sequence length="327" mass="37166">EQKNLAAIPLGLQQCDVIGFAETGSDKVSIEEQGFKIKQGCEVVIATPGHLINCLERRYAVLEEADRLIDMGFEPQAMGVFDAMPSSNLIHEKEDEELDAKRIYRTTYMFSVTIPLDMERLARKYYRTAGKATELIAQNVGMIRETKKNVRLQKFLNDLDDKTAIVFINTNKSADYFSKTRDKSGYRVTALHGGKSQEQREISLEKFRIKRFNVPVATDVAERGIAHIIKYDMPGNIEMHTHHIGRTGRAGKTGVFFMNKDGPDWDTQMSGFASVNEVFFEDVTSFVFDRGKSKQKMVISGFTSIQENQFYFEAYNTELLEKEGEFG</sequence>
<evidence type="ECO:0000313" key="9">
    <source>
        <dbReference type="EMBL" id="MCL7026983.1"/>
    </source>
</evidence>
<evidence type="ECO:0000259" key="8">
    <source>
        <dbReference type="PROSITE" id="PS51194"/>
    </source>
</evidence>
<dbReference type="PROSITE" id="PS51192">
    <property type="entry name" value="HELICASE_ATP_BIND_1"/>
    <property type="match status" value="1"/>
</dbReference>
<dbReference type="InterPro" id="IPR001650">
    <property type="entry name" value="Helicase_C-like"/>
</dbReference>
<dbReference type="GO" id="GO:0016787">
    <property type="term" value="F:hydrolase activity"/>
    <property type="evidence" value="ECO:0007669"/>
    <property type="project" value="UniProtKB-KW"/>
</dbReference>
<dbReference type="EC" id="3.6.4.13" evidence="1"/>
<dbReference type="SMART" id="SM00490">
    <property type="entry name" value="HELICc"/>
    <property type="match status" value="1"/>
</dbReference>